<name>A0ABD5VLE5_9EURY</name>
<gene>
    <name evidence="1" type="ORF">ACFQGB_14275</name>
</gene>
<dbReference type="Pfam" id="PF19769">
    <property type="entry name" value="CPxCG_zf"/>
    <property type="match status" value="1"/>
</dbReference>
<dbReference type="PANTHER" id="PTHR42195:SF1">
    <property type="entry name" value="ZINC FINGER PROTEIN"/>
    <property type="match status" value="1"/>
</dbReference>
<accession>A0ABD5VLE5</accession>
<dbReference type="InterPro" id="IPR012041">
    <property type="entry name" value="Znf_CPxCG-like"/>
</dbReference>
<keyword evidence="2" id="KW-1185">Reference proteome</keyword>
<sequence length="217" mass="24075">MSDTAERVALACPSCAPATQTVHEVLTATGAQYTVRCTECDHTHKTRIEEETTIDIDVVVSQDGESFTSSAEVPAEETLAVGEEFVLDTPEALMTVRITSLELSEQRRREAATAEDVETIWTREVDNVPVNVTVHPRDGTHDDSRSIKVYVPGDFEFTIGETESFGEDEFTIKGLNVREDAVGYDRDSLDHDGDSVVAKDLKRVYAWDENTTAWSAW</sequence>
<dbReference type="AlphaFoldDB" id="A0ABD5VLE5"/>
<protein>
    <submittedName>
        <fullName evidence="1">HVO_0476 family zinc finger protein</fullName>
    </submittedName>
</protein>
<proteinExistence type="predicted"/>
<dbReference type="Proteomes" id="UP001596395">
    <property type="component" value="Unassembled WGS sequence"/>
</dbReference>
<dbReference type="RefSeq" id="WP_336350974.1">
    <property type="nucleotide sequence ID" value="NZ_JAZAQL010000002.1"/>
</dbReference>
<dbReference type="PANTHER" id="PTHR42195">
    <property type="entry name" value="UCP015877 FAMILY PROTEIN"/>
    <property type="match status" value="1"/>
</dbReference>
<dbReference type="EMBL" id="JBHSXN010000002">
    <property type="protein sequence ID" value="MFC6954032.1"/>
    <property type="molecule type" value="Genomic_DNA"/>
</dbReference>
<evidence type="ECO:0000313" key="2">
    <source>
        <dbReference type="Proteomes" id="UP001596395"/>
    </source>
</evidence>
<organism evidence="1 2">
    <name type="scientific">Halorubellus litoreus</name>
    <dbReference type="NCBI Taxonomy" id="755308"/>
    <lineage>
        <taxon>Archaea</taxon>
        <taxon>Methanobacteriati</taxon>
        <taxon>Methanobacteriota</taxon>
        <taxon>Stenosarchaea group</taxon>
        <taxon>Halobacteria</taxon>
        <taxon>Halobacteriales</taxon>
        <taxon>Halorubellaceae</taxon>
        <taxon>Halorubellus</taxon>
    </lineage>
</organism>
<comment type="caution">
    <text evidence="1">The sequence shown here is derived from an EMBL/GenBank/DDBJ whole genome shotgun (WGS) entry which is preliminary data.</text>
</comment>
<evidence type="ECO:0000313" key="1">
    <source>
        <dbReference type="EMBL" id="MFC6954032.1"/>
    </source>
</evidence>
<dbReference type="PIRSF" id="PIRSF015877">
    <property type="entry name" value="UCP015877"/>
    <property type="match status" value="1"/>
</dbReference>
<reference evidence="1 2" key="1">
    <citation type="journal article" date="2019" name="Int. J. Syst. Evol. Microbiol.">
        <title>The Global Catalogue of Microorganisms (GCM) 10K type strain sequencing project: providing services to taxonomists for standard genome sequencing and annotation.</title>
        <authorList>
            <consortium name="The Broad Institute Genomics Platform"/>
            <consortium name="The Broad Institute Genome Sequencing Center for Infectious Disease"/>
            <person name="Wu L."/>
            <person name="Ma J."/>
        </authorList>
    </citation>
    <scope>NUCLEOTIDE SEQUENCE [LARGE SCALE GENOMIC DNA]</scope>
    <source>
        <strain evidence="1 2">GX26</strain>
    </source>
</reference>